<feature type="region of interest" description="Disordered" evidence="8">
    <location>
        <begin position="131"/>
        <end position="185"/>
    </location>
</feature>
<organism evidence="10 11">
    <name type="scientific">Aplysia californica</name>
    <name type="common">California sea hare</name>
    <dbReference type="NCBI Taxonomy" id="6500"/>
    <lineage>
        <taxon>Eukaryota</taxon>
        <taxon>Metazoa</taxon>
        <taxon>Spiralia</taxon>
        <taxon>Lophotrochozoa</taxon>
        <taxon>Mollusca</taxon>
        <taxon>Gastropoda</taxon>
        <taxon>Heterobranchia</taxon>
        <taxon>Euthyneura</taxon>
        <taxon>Tectipleura</taxon>
        <taxon>Aplysiida</taxon>
        <taxon>Aplysioidea</taxon>
        <taxon>Aplysiidae</taxon>
        <taxon>Aplysia</taxon>
    </lineage>
</organism>
<dbReference type="GeneID" id="101858340"/>
<dbReference type="RefSeq" id="XP_005097903.1">
    <property type="nucleotide sequence ID" value="XM_005097846.2"/>
</dbReference>
<feature type="compositionally biased region" description="Polar residues" evidence="8">
    <location>
        <begin position="164"/>
        <end position="174"/>
    </location>
</feature>
<evidence type="ECO:0000256" key="5">
    <source>
        <dbReference type="ARBA" id="ARBA00022794"/>
    </source>
</evidence>
<keyword evidence="10" id="KW-1185">Reference proteome</keyword>
<dbReference type="InterPro" id="IPR027918">
    <property type="entry name" value="HYLS1_C_dom"/>
</dbReference>
<dbReference type="Pfam" id="PF15311">
    <property type="entry name" value="HYLS1_C"/>
    <property type="match status" value="1"/>
</dbReference>
<accession>A0ABM0JNL6</accession>
<evidence type="ECO:0000256" key="6">
    <source>
        <dbReference type="ARBA" id="ARBA00023212"/>
    </source>
</evidence>
<keyword evidence="4" id="KW-0963">Cytoplasm</keyword>
<evidence type="ECO:0000259" key="9">
    <source>
        <dbReference type="Pfam" id="PF15311"/>
    </source>
</evidence>
<evidence type="ECO:0000256" key="8">
    <source>
        <dbReference type="SAM" id="MobiDB-lite"/>
    </source>
</evidence>
<evidence type="ECO:0000256" key="2">
    <source>
        <dbReference type="ARBA" id="ARBA00004138"/>
    </source>
</evidence>
<keyword evidence="6" id="KW-0206">Cytoskeleton</keyword>
<proteinExistence type="inferred from homology"/>
<evidence type="ECO:0000256" key="4">
    <source>
        <dbReference type="ARBA" id="ARBA00022490"/>
    </source>
</evidence>
<evidence type="ECO:0000313" key="10">
    <source>
        <dbReference type="Proteomes" id="UP000694888"/>
    </source>
</evidence>
<protein>
    <submittedName>
        <fullName evidence="11">Uncharacterized protein LOC101858340 isoform X1</fullName>
    </submittedName>
</protein>
<evidence type="ECO:0000256" key="7">
    <source>
        <dbReference type="ARBA" id="ARBA00023273"/>
    </source>
</evidence>
<feature type="domain" description="Centriolar and ciliogenesis-associated protein HYLS1 C-terminal" evidence="9">
    <location>
        <begin position="260"/>
        <end position="344"/>
    </location>
</feature>
<comment type="similarity">
    <text evidence="3">Belongs to the HYLS1 family.</text>
</comment>
<feature type="region of interest" description="Disordered" evidence="8">
    <location>
        <begin position="42"/>
        <end position="63"/>
    </location>
</feature>
<sequence length="358" mass="41834">MEFTDDEIREELARLGYQNVPSDKLIEFKKDLLKLIHTERSKNTSLNSSTEEQRQSRSPVVKENSEFVTGNFTNHGSQWIEKDDKDDWCYKGDGVTGTLEFREDWQYRGGDKTTTSKKYDYSGVDHHDRACKSATATRSASEMRRNGVPGSYANYELPLDVENGKNNDNQSNSMRDGFEDDSGSKMIKRKTCRKMEDGCRRIDESFCDSETDGIFEIYERIKSMAMRDCECGKSRPTTADVEPPYRLKGKKNAYPSFIRKMEPPHTRNLVRQKPFDRLRMYQKLWKAQPAAGEAHRFELHKAVHAKLLEKDEIKVDHKVYVPNRYVVPTEKPRNALRWKVRQCLERYEMPPHGFYHET</sequence>
<evidence type="ECO:0000313" key="11">
    <source>
        <dbReference type="RefSeq" id="XP_005097903.1"/>
    </source>
</evidence>
<name>A0ABM0JNL6_APLCA</name>
<evidence type="ECO:0000256" key="3">
    <source>
        <dbReference type="ARBA" id="ARBA00010091"/>
    </source>
</evidence>
<keyword evidence="5" id="KW-0970">Cilium biogenesis/degradation</keyword>
<dbReference type="PANTHER" id="PTHR34174:SF1">
    <property type="entry name" value="CENTRIOLAR AND CILIOGENESIS-ASSOCIATED PROTEIN HYLS1"/>
    <property type="match status" value="1"/>
</dbReference>
<dbReference type="Proteomes" id="UP000694888">
    <property type="component" value="Unplaced"/>
</dbReference>
<keyword evidence="7" id="KW-0966">Cell projection</keyword>
<reference evidence="11" key="1">
    <citation type="submission" date="2025-08" db="UniProtKB">
        <authorList>
            <consortium name="RefSeq"/>
        </authorList>
    </citation>
    <scope>IDENTIFICATION</scope>
</reference>
<dbReference type="InterPro" id="IPR052319">
    <property type="entry name" value="Centriolar_ciliogenesis_assoc"/>
</dbReference>
<comment type="subcellular location">
    <subcellularLocation>
        <location evidence="2">Cell projection</location>
        <location evidence="2">Cilium</location>
    </subcellularLocation>
    <subcellularLocation>
        <location evidence="1">Cytoplasm</location>
        <location evidence="1">Cytoskeleton</location>
        <location evidence="1">Microtubule organizing center</location>
        <location evidence="1">Centrosome</location>
        <location evidence="1">Centriole</location>
    </subcellularLocation>
</comment>
<dbReference type="PANTHER" id="PTHR34174">
    <property type="entry name" value="HYDROLETHALUS SYNDROME PROTEIN 1"/>
    <property type="match status" value="1"/>
</dbReference>
<gene>
    <name evidence="11" type="primary">LOC101858340</name>
</gene>
<evidence type="ECO:0000256" key="1">
    <source>
        <dbReference type="ARBA" id="ARBA00004114"/>
    </source>
</evidence>